<dbReference type="RefSeq" id="WP_272742787.1">
    <property type="nucleotide sequence ID" value="NZ_JAQQKW010000017.1"/>
</dbReference>
<dbReference type="Proteomes" id="UP001216595">
    <property type="component" value="Unassembled WGS sequence"/>
</dbReference>
<keyword evidence="2" id="KW-1185">Reference proteome</keyword>
<protein>
    <recommendedName>
        <fullName evidence="3">Energy transducer TonB</fullName>
    </recommendedName>
</protein>
<reference evidence="1 2" key="1">
    <citation type="submission" date="2023-01" db="EMBL/GenBank/DDBJ databases">
        <title>Novel species of the genus Asticcacaulis isolated from rivers.</title>
        <authorList>
            <person name="Lu H."/>
        </authorList>
    </citation>
    <scope>NUCLEOTIDE SEQUENCE [LARGE SCALE GENOMIC DNA]</scope>
    <source>
        <strain evidence="1 2">DXS10W</strain>
    </source>
</reference>
<name>A0ABT5ILM2_9CAUL</name>
<evidence type="ECO:0000313" key="1">
    <source>
        <dbReference type="EMBL" id="MDC7696146.1"/>
    </source>
</evidence>
<dbReference type="Gene3D" id="3.30.1150.10">
    <property type="match status" value="1"/>
</dbReference>
<comment type="caution">
    <text evidence="1">The sequence shown here is derived from an EMBL/GenBank/DDBJ whole genome shotgun (WGS) entry which is preliminary data.</text>
</comment>
<accession>A0ABT5ILM2</accession>
<gene>
    <name evidence="1" type="ORF">PQU94_17860</name>
</gene>
<evidence type="ECO:0008006" key="3">
    <source>
        <dbReference type="Google" id="ProtNLM"/>
    </source>
</evidence>
<evidence type="ECO:0000313" key="2">
    <source>
        <dbReference type="Proteomes" id="UP001216595"/>
    </source>
</evidence>
<sequence length="237" mass="25209">MASALIPPTRNPLFQTPAQKRLSPPVVMGIAVATLVHLGLAAYIIHERFEVKLAETPDGTKVMEAPMVIIEPKPAPVVEKPRTQSPPIRLNTPDHISQPVENPLPVVETPTSFPETVGPVTSYSAQPGPVVESGPVQATGPTYVKAVWSRFPDSATLLEYYPARAMDAEVEGAATLACTVRDTKGRVKCEVLSESPRGYGFGDAAVRAVEAKGRADTSNGAVEVGATMRVKMGFALQ</sequence>
<dbReference type="EMBL" id="JAQQKW010000017">
    <property type="protein sequence ID" value="MDC7696146.1"/>
    <property type="molecule type" value="Genomic_DNA"/>
</dbReference>
<proteinExistence type="predicted"/>
<organism evidence="1 2">
    <name type="scientific">Asticcacaulis currens</name>
    <dbReference type="NCBI Taxonomy" id="2984210"/>
    <lineage>
        <taxon>Bacteria</taxon>
        <taxon>Pseudomonadati</taxon>
        <taxon>Pseudomonadota</taxon>
        <taxon>Alphaproteobacteria</taxon>
        <taxon>Caulobacterales</taxon>
        <taxon>Caulobacteraceae</taxon>
        <taxon>Asticcacaulis</taxon>
    </lineage>
</organism>